<proteinExistence type="predicted"/>
<dbReference type="Pfam" id="PF13649">
    <property type="entry name" value="Methyltransf_25"/>
    <property type="match status" value="1"/>
</dbReference>
<dbReference type="InterPro" id="IPR041698">
    <property type="entry name" value="Methyltransf_25"/>
</dbReference>
<sequence length="283" mass="32006">MKDDIAVDWNEVWKRRLALNRSTRNFREGTDLWGDREQARRYAARSEADHARRVAWTLQDLGVSPGDRVLDIGSGPGTLALPLARAGARVTAVDPAEGMLAELRAAAEREGLTTITTVHAPWEEIDPDRDLAPPYDRVVASFSLVMPDIRSALAAMDAVVSESGSVHLYWFADEPPWEQLYLTLWEDLHGAPYHPRPKADCLFNVLYGMGIYANVLMRPMDERTLFATVEDAVDHFAPRMSVETPRQREVLHGYFRKHLLRQDDGLALVGRSTYAAIWWRKQG</sequence>
<feature type="domain" description="Methyltransferase" evidence="1">
    <location>
        <begin position="69"/>
        <end position="164"/>
    </location>
</feature>
<gene>
    <name evidence="2" type="ORF">MMAB1_1929</name>
</gene>
<dbReference type="Gene3D" id="3.40.50.150">
    <property type="entry name" value="Vaccinia Virus protein VP39"/>
    <property type="match status" value="1"/>
</dbReference>
<organism evidence="2 3">
    <name type="scientific">Methanoculleus bourgensis</name>
    <dbReference type="NCBI Taxonomy" id="83986"/>
    <lineage>
        <taxon>Archaea</taxon>
        <taxon>Methanobacteriati</taxon>
        <taxon>Methanobacteriota</taxon>
        <taxon>Stenosarchaea group</taxon>
        <taxon>Methanomicrobia</taxon>
        <taxon>Methanomicrobiales</taxon>
        <taxon>Methanomicrobiaceae</taxon>
        <taxon>Methanoculleus</taxon>
    </lineage>
</organism>
<reference evidence="2 3" key="1">
    <citation type="submission" date="2016-01" db="EMBL/GenBank/DDBJ databases">
        <authorList>
            <person name="Manzoor S."/>
        </authorList>
    </citation>
    <scope>NUCLEOTIDE SEQUENCE [LARGE SCALE GENOMIC DNA]</scope>
    <source>
        <strain evidence="2">Methanoculleus sp MAB1</strain>
    </source>
</reference>
<accession>A0A0X3BLX7</accession>
<dbReference type="EMBL" id="LT158599">
    <property type="protein sequence ID" value="CVK33142.1"/>
    <property type="molecule type" value="Genomic_DNA"/>
</dbReference>
<dbReference type="OrthoDB" id="57427at2157"/>
<dbReference type="InterPro" id="IPR050723">
    <property type="entry name" value="CFA/CMAS"/>
</dbReference>
<dbReference type="InterPro" id="IPR029063">
    <property type="entry name" value="SAM-dependent_MTases_sf"/>
</dbReference>
<name>A0A0X3BLX7_9EURY</name>
<evidence type="ECO:0000313" key="2">
    <source>
        <dbReference type="EMBL" id="CVK33142.1"/>
    </source>
</evidence>
<dbReference type="PANTHER" id="PTHR43667:SF2">
    <property type="entry name" value="FATTY ACID C-METHYL TRANSFERASE"/>
    <property type="match status" value="1"/>
</dbReference>
<protein>
    <recommendedName>
        <fullName evidence="1">Methyltransferase domain-containing protein</fullName>
    </recommendedName>
</protein>
<dbReference type="GeneID" id="27137679"/>
<evidence type="ECO:0000259" key="1">
    <source>
        <dbReference type="Pfam" id="PF13649"/>
    </source>
</evidence>
<dbReference type="KEGG" id="mema:MMAB1_1929"/>
<dbReference type="CDD" id="cd02440">
    <property type="entry name" value="AdoMet_MTases"/>
    <property type="match status" value="1"/>
</dbReference>
<dbReference type="SUPFAM" id="SSF53335">
    <property type="entry name" value="S-adenosyl-L-methionine-dependent methyltransferases"/>
    <property type="match status" value="1"/>
</dbReference>
<dbReference type="AlphaFoldDB" id="A0A0X3BLX7"/>
<evidence type="ECO:0000313" key="3">
    <source>
        <dbReference type="Proteomes" id="UP000069850"/>
    </source>
</evidence>
<dbReference type="Proteomes" id="UP000069850">
    <property type="component" value="Chromosome 1"/>
</dbReference>
<dbReference type="RefSeq" id="WP_062263928.1">
    <property type="nucleotide sequence ID" value="NZ_LT158599.1"/>
</dbReference>
<dbReference type="PANTHER" id="PTHR43667">
    <property type="entry name" value="CYCLOPROPANE-FATTY-ACYL-PHOSPHOLIPID SYNTHASE"/>
    <property type="match status" value="1"/>
</dbReference>